<sequence>MSESNTLRAAMHAGDFDLLEQALADAYAAYRQQPGRQTCDQISRLYRQLTEAAQDRDLEAVEAWLASRPDSGWAHAVAGLLHTDIARETRGASTSGGVSEQDWAQIRKHYDLAEPLLRRSMALGVPAGRQLEALMQRQQVIGQQTEAERLFGELREVDPQWYGGWRAMQAIKEPRWGGSVPEMQALLDEARSGLQDPQSVTDLEASHHWWVGSYAYSFREDSEQALQHYQQALSFAATPPVVGQIHHYRALALRDLDRLAEATDAWRAAVAADPDAEYFYELARSLVKQEKLDEAEQFFRVAIDKGGTYGYWSARYLAYDLGQGDDGFRCDPLEAIRLYEVANQLARGTAQQIPCLVATAYLLRSTEAHGDRPRAAELFRQAYGLGDLRAMVILGDMQREGEIEGGATAAFESYQLAAEQEDSLAQERLGFCLLEGQGCEPSIEAGRLWLEKAGMQGSQAALRWLVQDAFSRGDRTRTEILLWQACSKQDAYMAGYTLARGLIEGWFGAPDLTRADEVLSLFLTQHDHADSKILTAITRYPHYRGGWDTIKPALKALKSWQGNDARMDLATKYVLRQLPGSYFGYLLWARPEKLTPPPPPPDMWCGG</sequence>
<dbReference type="InterPro" id="IPR011990">
    <property type="entry name" value="TPR-like_helical_dom_sf"/>
</dbReference>
<dbReference type="PANTHER" id="PTHR43628">
    <property type="entry name" value="ACTIVATOR OF C KINASE PROTEIN 1-RELATED"/>
    <property type="match status" value="1"/>
</dbReference>
<organism evidence="1 2">
    <name type="scientific">Parachitinimonas caeni</name>
    <dbReference type="NCBI Taxonomy" id="3031301"/>
    <lineage>
        <taxon>Bacteria</taxon>
        <taxon>Pseudomonadati</taxon>
        <taxon>Pseudomonadota</taxon>
        <taxon>Betaproteobacteria</taxon>
        <taxon>Neisseriales</taxon>
        <taxon>Chitinibacteraceae</taxon>
        <taxon>Parachitinimonas</taxon>
    </lineage>
</organism>
<proteinExistence type="predicted"/>
<dbReference type="PANTHER" id="PTHR43628:SF1">
    <property type="entry name" value="CHITIN SYNTHASE REGULATORY FACTOR 2-RELATED"/>
    <property type="match status" value="1"/>
</dbReference>
<dbReference type="Pfam" id="PF08238">
    <property type="entry name" value="Sel1"/>
    <property type="match status" value="4"/>
</dbReference>
<dbReference type="SUPFAM" id="SSF48452">
    <property type="entry name" value="TPR-like"/>
    <property type="match status" value="1"/>
</dbReference>
<name>A0ABT7DRD2_9NEIS</name>
<dbReference type="SUPFAM" id="SSF81901">
    <property type="entry name" value="HCP-like"/>
    <property type="match status" value="1"/>
</dbReference>
<comment type="caution">
    <text evidence="1">The sequence shown here is derived from an EMBL/GenBank/DDBJ whole genome shotgun (WGS) entry which is preliminary data.</text>
</comment>
<dbReference type="RefSeq" id="WP_284098910.1">
    <property type="nucleotide sequence ID" value="NZ_JARRAF010000001.1"/>
</dbReference>
<evidence type="ECO:0008006" key="3">
    <source>
        <dbReference type="Google" id="ProtNLM"/>
    </source>
</evidence>
<evidence type="ECO:0000313" key="1">
    <source>
        <dbReference type="EMBL" id="MDK2122628.1"/>
    </source>
</evidence>
<gene>
    <name evidence="1" type="ORF">PZA18_01040</name>
</gene>
<evidence type="ECO:0000313" key="2">
    <source>
        <dbReference type="Proteomes" id="UP001172778"/>
    </source>
</evidence>
<reference evidence="1" key="1">
    <citation type="submission" date="2023-03" db="EMBL/GenBank/DDBJ databases">
        <title>Chitinimonas shenzhenensis gen. nov., sp. nov., a novel member of family Burkholderiaceae isolated from activated sludge collected in Shen Zhen, China.</title>
        <authorList>
            <person name="Wang X."/>
        </authorList>
    </citation>
    <scope>NUCLEOTIDE SEQUENCE</scope>
    <source>
        <strain evidence="1">DQS-5</strain>
    </source>
</reference>
<dbReference type="Proteomes" id="UP001172778">
    <property type="component" value="Unassembled WGS sequence"/>
</dbReference>
<dbReference type="Gene3D" id="1.25.40.10">
    <property type="entry name" value="Tetratricopeptide repeat domain"/>
    <property type="match status" value="2"/>
</dbReference>
<protein>
    <recommendedName>
        <fullName evidence="3">TPR repeat protein</fullName>
    </recommendedName>
</protein>
<accession>A0ABT7DRD2</accession>
<dbReference type="SMART" id="SM00671">
    <property type="entry name" value="SEL1"/>
    <property type="match status" value="2"/>
</dbReference>
<keyword evidence="2" id="KW-1185">Reference proteome</keyword>
<dbReference type="InterPro" id="IPR052945">
    <property type="entry name" value="Mitotic_Regulator"/>
</dbReference>
<dbReference type="EMBL" id="JARRAF010000001">
    <property type="protein sequence ID" value="MDK2122628.1"/>
    <property type="molecule type" value="Genomic_DNA"/>
</dbReference>
<dbReference type="InterPro" id="IPR006597">
    <property type="entry name" value="Sel1-like"/>
</dbReference>